<evidence type="ECO:0000256" key="1">
    <source>
        <dbReference type="ARBA" id="ARBA00004442"/>
    </source>
</evidence>
<keyword evidence="4" id="KW-0472">Membrane</keyword>
<evidence type="ECO:0000256" key="3">
    <source>
        <dbReference type="ARBA" id="ARBA00022729"/>
    </source>
</evidence>
<dbReference type="InterPro" id="IPR011990">
    <property type="entry name" value="TPR-like_helical_dom_sf"/>
</dbReference>
<feature type="domain" description="RagB/SusD" evidence="6">
    <location>
        <begin position="339"/>
        <end position="612"/>
    </location>
</feature>
<sequence length="612" mass="69576">MKYIFHSLIIAATAFGTVSCNKSYLDVSKELAEDRDMQKIFSTPADVRKWHRNIYAGIPNLANYSRNDITGLDNPWLRMTDEVKLRQVTEYNLAPYTLSHSTWSRWALYQYIRQANIFLANAVEIPASGLADFVDAAELAELKVQARFLRAYYHYLLFELYGPVTIMTDVADPNSKNLDYARNSVDEVVNFVYDELTACIAELKDPDLTKQELLALPTKGTALAIRARLMMYAASPLFNGGYSEALAVTNKDGKRLFPDADPAKWDKALEAVKAVIDYAESGHYALHREMTGTAYDPDKSLYELHMKYNKEIIFARSDVNWGSVPTVGVDGWSVPRGARGGSNATGYIAATQELVDAFFMNDGLPIDESPKYSETGMSEAGDDVTGRTTPGTFRMYVNREPRFYQAIFYNGRRWHVGNEEIWFNKDGNSDNRVQDHARTGYIFYKKLSKRVYNQGSHPKSEYRPGIIHRLAEFYLLYAEVLNEVRPSDPNIITYIDKVRERAGIPLLADIKPQIRGNQVAQREAVRAEMRVELAGEGQRYFDVRRWMIAENPSGKGAQGGPYYGMDMNAPTLEGFYKRTVIENRGWTRAMYLYPIPLNDIQNSRLLVQNPGY</sequence>
<dbReference type="RefSeq" id="WP_341836732.1">
    <property type="nucleotide sequence ID" value="NZ_CP149822.1"/>
</dbReference>
<dbReference type="Pfam" id="PF14322">
    <property type="entry name" value="SusD-like_3"/>
    <property type="match status" value="1"/>
</dbReference>
<evidence type="ECO:0000259" key="6">
    <source>
        <dbReference type="Pfam" id="PF07980"/>
    </source>
</evidence>
<evidence type="ECO:0000256" key="4">
    <source>
        <dbReference type="ARBA" id="ARBA00023136"/>
    </source>
</evidence>
<comment type="similarity">
    <text evidence="2">Belongs to the SusD family.</text>
</comment>
<proteinExistence type="inferred from homology"/>
<dbReference type="InterPro" id="IPR033985">
    <property type="entry name" value="SusD-like_N"/>
</dbReference>
<organism evidence="8 9">
    <name type="scientific">Chitinophaga pollutisoli</name>
    <dbReference type="NCBI Taxonomy" id="3133966"/>
    <lineage>
        <taxon>Bacteria</taxon>
        <taxon>Pseudomonadati</taxon>
        <taxon>Bacteroidota</taxon>
        <taxon>Chitinophagia</taxon>
        <taxon>Chitinophagales</taxon>
        <taxon>Chitinophagaceae</taxon>
        <taxon>Chitinophaga</taxon>
    </lineage>
</organism>
<evidence type="ECO:0000313" key="8">
    <source>
        <dbReference type="EMBL" id="WZN41889.1"/>
    </source>
</evidence>
<reference evidence="9" key="1">
    <citation type="submission" date="2024-03" db="EMBL/GenBank/DDBJ databases">
        <title>Chitinophaga horti sp. nov., isolated from garden soil.</title>
        <authorList>
            <person name="Lee D.S."/>
            <person name="Han D.M."/>
            <person name="Baek J.H."/>
            <person name="Choi D.G."/>
            <person name="Jeon J.H."/>
            <person name="Jeon C.O."/>
        </authorList>
    </citation>
    <scope>NUCLEOTIDE SEQUENCE [LARGE SCALE GENOMIC DNA]</scope>
    <source>
        <strain evidence="9">GPA1</strain>
    </source>
</reference>
<dbReference type="Pfam" id="PF07980">
    <property type="entry name" value="SusD_RagB"/>
    <property type="match status" value="1"/>
</dbReference>
<dbReference type="SUPFAM" id="SSF48452">
    <property type="entry name" value="TPR-like"/>
    <property type="match status" value="1"/>
</dbReference>
<evidence type="ECO:0000313" key="9">
    <source>
        <dbReference type="Proteomes" id="UP001485459"/>
    </source>
</evidence>
<feature type="domain" description="SusD-like N-terminal" evidence="7">
    <location>
        <begin position="24"/>
        <end position="229"/>
    </location>
</feature>
<dbReference type="InterPro" id="IPR012944">
    <property type="entry name" value="SusD_RagB_dom"/>
</dbReference>
<evidence type="ECO:0000256" key="5">
    <source>
        <dbReference type="ARBA" id="ARBA00023237"/>
    </source>
</evidence>
<keyword evidence="3" id="KW-0732">Signal</keyword>
<protein>
    <submittedName>
        <fullName evidence="8">RagB/SusD family nutrient uptake outer membrane protein</fullName>
    </submittedName>
</protein>
<evidence type="ECO:0000259" key="7">
    <source>
        <dbReference type="Pfam" id="PF14322"/>
    </source>
</evidence>
<accession>A0ABZ2YQ31</accession>
<keyword evidence="5" id="KW-0998">Cell outer membrane</keyword>
<dbReference type="EMBL" id="CP149822">
    <property type="protein sequence ID" value="WZN41889.1"/>
    <property type="molecule type" value="Genomic_DNA"/>
</dbReference>
<evidence type="ECO:0000256" key="2">
    <source>
        <dbReference type="ARBA" id="ARBA00006275"/>
    </source>
</evidence>
<keyword evidence="9" id="KW-1185">Reference proteome</keyword>
<comment type="subcellular location">
    <subcellularLocation>
        <location evidence="1">Cell outer membrane</location>
    </subcellularLocation>
</comment>
<dbReference type="Proteomes" id="UP001485459">
    <property type="component" value="Chromosome"/>
</dbReference>
<dbReference type="PROSITE" id="PS51257">
    <property type="entry name" value="PROKAR_LIPOPROTEIN"/>
    <property type="match status" value="1"/>
</dbReference>
<name>A0ABZ2YQ31_9BACT</name>
<gene>
    <name evidence="8" type="ORF">WJU16_02410</name>
</gene>
<dbReference type="Gene3D" id="1.25.40.390">
    <property type="match status" value="1"/>
</dbReference>